<dbReference type="SUPFAM" id="SSF110849">
    <property type="entry name" value="ParB/Sulfiredoxin"/>
    <property type="match status" value="1"/>
</dbReference>
<dbReference type="Pfam" id="PF02195">
    <property type="entry name" value="ParB_N"/>
    <property type="match status" value="1"/>
</dbReference>
<proteinExistence type="inferred from homology"/>
<reference evidence="4" key="1">
    <citation type="submission" date="2016-06" db="EMBL/GenBank/DDBJ databases">
        <authorList>
            <person name="Xu Y."/>
            <person name="Nagy A."/>
            <person name="Yan X."/>
            <person name="Kim S.W."/>
            <person name="Haley B."/>
            <person name="Liu N.T."/>
            <person name="Nou X."/>
        </authorList>
    </citation>
    <scope>NUCLEOTIDE SEQUENCE [LARGE SCALE GENOMIC DNA]</scope>
    <source>
        <strain evidence="4">ATCC 49129</strain>
        <plasmid evidence="4">pri-1</plasmid>
    </source>
</reference>
<dbReference type="InterPro" id="IPR003115">
    <property type="entry name" value="ParB_N"/>
</dbReference>
<keyword evidence="4" id="KW-1185">Reference proteome</keyword>
<feature type="domain" description="ParB-like N-terminal" evidence="2">
    <location>
        <begin position="63"/>
        <end position="155"/>
    </location>
</feature>
<geneLocation type="plasmid" evidence="4">
    <name>pri-1</name>
</geneLocation>
<gene>
    <name evidence="3" type="ORF">A9Y76_27520</name>
</gene>
<dbReference type="Gene3D" id="1.10.10.2830">
    <property type="match status" value="1"/>
</dbReference>
<evidence type="ECO:0000313" key="3">
    <source>
        <dbReference type="EMBL" id="ANJ76353.1"/>
    </source>
</evidence>
<dbReference type="OrthoDB" id="8681277at2"/>
<dbReference type="GO" id="GO:0007059">
    <property type="term" value="P:chromosome segregation"/>
    <property type="evidence" value="ECO:0007669"/>
    <property type="project" value="TreeGrafter"/>
</dbReference>
<dbReference type="GO" id="GO:0005694">
    <property type="term" value="C:chromosome"/>
    <property type="evidence" value="ECO:0007669"/>
    <property type="project" value="TreeGrafter"/>
</dbReference>
<dbReference type="PANTHER" id="PTHR33375">
    <property type="entry name" value="CHROMOSOME-PARTITIONING PROTEIN PARB-RELATED"/>
    <property type="match status" value="1"/>
</dbReference>
<dbReference type="InterPro" id="IPR050336">
    <property type="entry name" value="Chromosome_partition/occlusion"/>
</dbReference>
<dbReference type="EMBL" id="CP016024">
    <property type="protein sequence ID" value="ANJ76353.1"/>
    <property type="molecule type" value="Genomic_DNA"/>
</dbReference>
<evidence type="ECO:0000259" key="2">
    <source>
        <dbReference type="SMART" id="SM00470"/>
    </source>
</evidence>
<dbReference type="SUPFAM" id="SSF109709">
    <property type="entry name" value="KorB DNA-binding domain-like"/>
    <property type="match status" value="1"/>
</dbReference>
<dbReference type="NCBIfam" id="TIGR00180">
    <property type="entry name" value="parB_part"/>
    <property type="match status" value="1"/>
</dbReference>
<accession>A0A192A7N6</accession>
<dbReference type="GeneID" id="61529788"/>
<dbReference type="RefSeq" id="WP_024979389.1">
    <property type="nucleotide sequence ID" value="NZ_CP016024.1"/>
</dbReference>
<protein>
    <submittedName>
        <fullName evidence="3">Chromosome partitioning protein ParB</fullName>
    </submittedName>
</protein>
<sequence length="324" mass="35676">MATFKKKTISPAAVAVAEANAASAPIVGDPRTHNDGLALAQPVFHDATTKVGSSQDVVIGQIIEVPVERVRSNPLNPRAVYTSAAVDEMAISLTNNGQRVAALGYQEDDGAIVLIEGETRLRGARAAGIPTLRVEIRAKPASERELYEMARAANVERRDQTPLDDAIRWKELLARKIYPTQSALAKALNLGEDYVSRTLSLAQLPHKIVLGVSEYSELMNHKMLNALREYWEQQGDDETFELIQDAARNGLGYRDVVARRKLAAKGPVRRARSFREHLSFGEAKGELRTFEADGRLELKLKGLSAQQAEEVARKIKDLFPTQVT</sequence>
<dbReference type="InterPro" id="IPR004437">
    <property type="entry name" value="ParB/RepB/Spo0J"/>
</dbReference>
<dbReference type="InterPro" id="IPR036086">
    <property type="entry name" value="ParB/Sulfiredoxin_sf"/>
</dbReference>
<name>A0A192A7N6_9RALS</name>
<dbReference type="Proteomes" id="UP000078572">
    <property type="component" value="Plasmid pRI-1"/>
</dbReference>
<dbReference type="AlphaFoldDB" id="A0A192A7N6"/>
<dbReference type="PANTHER" id="PTHR33375:SF1">
    <property type="entry name" value="CHROMOSOME-PARTITIONING PROTEIN PARB-RELATED"/>
    <property type="match status" value="1"/>
</dbReference>
<dbReference type="SMART" id="SM00470">
    <property type="entry name" value="ParB"/>
    <property type="match status" value="1"/>
</dbReference>
<keyword evidence="3" id="KW-0614">Plasmid</keyword>
<comment type="similarity">
    <text evidence="1">Belongs to the ParB family.</text>
</comment>
<evidence type="ECO:0000313" key="4">
    <source>
        <dbReference type="Proteomes" id="UP000078572"/>
    </source>
</evidence>
<evidence type="ECO:0000256" key="1">
    <source>
        <dbReference type="ARBA" id="ARBA00006295"/>
    </source>
</evidence>
<dbReference type="Gene3D" id="3.90.1530.30">
    <property type="match status" value="1"/>
</dbReference>
<organism evidence="3 4">
    <name type="scientific">Ralstonia insidiosa</name>
    <dbReference type="NCBI Taxonomy" id="190721"/>
    <lineage>
        <taxon>Bacteria</taxon>
        <taxon>Pseudomonadati</taxon>
        <taxon>Pseudomonadota</taxon>
        <taxon>Betaproteobacteria</taxon>
        <taxon>Burkholderiales</taxon>
        <taxon>Burkholderiaceae</taxon>
        <taxon>Ralstonia</taxon>
    </lineage>
</organism>
<dbReference type="GO" id="GO:0003677">
    <property type="term" value="F:DNA binding"/>
    <property type="evidence" value="ECO:0007669"/>
    <property type="project" value="InterPro"/>
</dbReference>